<dbReference type="Proteomes" id="UP000187465">
    <property type="component" value="Unassembled WGS sequence"/>
</dbReference>
<name>A0A1R0X6B3_9BACL</name>
<sequence length="105" mass="11647">MRKKKLAILTICCVLFMACFQSGSVLADKGNGTVVDSGTKERLMEKYDLVEPEPANPAAHGSQYDFGISNPISLLVSISRLYLYPYVFAAQEIINHLIDQSEISY</sequence>
<reference evidence="1 2" key="1">
    <citation type="submission" date="2016-10" db="EMBL/GenBank/DDBJ databases">
        <title>Paenibacillus species isolates.</title>
        <authorList>
            <person name="Beno S.M."/>
        </authorList>
    </citation>
    <scope>NUCLEOTIDE SEQUENCE [LARGE SCALE GENOMIC DNA]</scope>
    <source>
        <strain evidence="1 2">FSL H7-0604</strain>
    </source>
</reference>
<dbReference type="RefSeq" id="WP_038570170.1">
    <property type="nucleotide sequence ID" value="NZ_MKQK01000051.1"/>
</dbReference>
<accession>A0A1R0X6B3</accession>
<dbReference type="EMBL" id="MKQP01000027">
    <property type="protein sequence ID" value="OMD30079.1"/>
    <property type="molecule type" value="Genomic_DNA"/>
</dbReference>
<evidence type="ECO:0000313" key="1">
    <source>
        <dbReference type="EMBL" id="OMD30079.1"/>
    </source>
</evidence>
<protein>
    <submittedName>
        <fullName evidence="1">Uncharacterized protein</fullName>
    </submittedName>
</protein>
<proteinExistence type="predicted"/>
<dbReference type="PROSITE" id="PS51257">
    <property type="entry name" value="PROKAR_LIPOPROTEIN"/>
    <property type="match status" value="1"/>
</dbReference>
<dbReference type="AlphaFoldDB" id="A0A1R0X6B3"/>
<dbReference type="KEGG" id="pod:PODO_11840"/>
<organism evidence="1 2">
    <name type="scientific">Paenibacillus odorifer</name>
    <dbReference type="NCBI Taxonomy" id="189426"/>
    <lineage>
        <taxon>Bacteria</taxon>
        <taxon>Bacillati</taxon>
        <taxon>Bacillota</taxon>
        <taxon>Bacilli</taxon>
        <taxon>Bacillales</taxon>
        <taxon>Paenibacillaceae</taxon>
        <taxon>Paenibacillus</taxon>
    </lineage>
</organism>
<evidence type="ECO:0000313" key="2">
    <source>
        <dbReference type="Proteomes" id="UP000187465"/>
    </source>
</evidence>
<gene>
    <name evidence="1" type="ORF">BJP51_21250</name>
</gene>
<comment type="caution">
    <text evidence="1">The sequence shown here is derived from an EMBL/GenBank/DDBJ whole genome shotgun (WGS) entry which is preliminary data.</text>
</comment>